<dbReference type="Proteomes" id="UP000018727">
    <property type="component" value="Unassembled WGS sequence"/>
</dbReference>
<evidence type="ECO:0000313" key="1">
    <source>
        <dbReference type="EMBL" id="ETD28822.1"/>
    </source>
</evidence>
<dbReference type="PATRIC" id="fig|1073366.3.peg.1235"/>
<dbReference type="EMBL" id="AZJH01000014">
    <property type="protein sequence ID" value="ETD28822.1"/>
    <property type="molecule type" value="Genomic_DNA"/>
</dbReference>
<dbReference type="RefSeq" id="WP_023925551.1">
    <property type="nucleotide sequence ID" value="NZ_KI669449.1"/>
</dbReference>
<proteinExistence type="predicted"/>
<dbReference type="HOGENOM" id="CLU_1081233_0_0_10"/>
<dbReference type="AlphaFoldDB" id="V8CNZ0"/>
<evidence type="ECO:0000313" key="2">
    <source>
        <dbReference type="Proteomes" id="UP000018727"/>
    </source>
</evidence>
<protein>
    <submittedName>
        <fullName evidence="1">Uncharacterized protein</fullName>
    </submittedName>
</protein>
<sequence length="257" mass="30346">METIYKQEELIFKEYQALLGDNREISPDGLHYLGDFYYTNNCWGRYCGDEEKLWQSFCKLKRGLVILTKDLNDSTAWDIREEHARKNGIEEPTPSMQNAFYRNLRRWIYGLLNMNTDGLIPEYPPTNIAQECFETKPWVRVNLKKVPGGSSIDNGLLDQYVDKFRSPLLRQLVIYKDASIYLDCTRRRGIVLLSELYPDLKPFGEGNDEWIYFSEKHHFIIVNSYHPSYPVSGGEEAYYNRMRNAIHSFFQEYPNFL</sequence>
<gene>
    <name evidence="1" type="ORF">HMPREF1173_01175</name>
</gene>
<dbReference type="OrthoDB" id="1077068at2"/>
<reference evidence="1 2" key="1">
    <citation type="submission" date="2013-10" db="EMBL/GenBank/DDBJ databases">
        <title>The Genome Sequence of Prevotella nigrescens CC14M.</title>
        <authorList>
            <consortium name="The Broad Institute Genomics Platform"/>
            <person name="Earl A."/>
            <person name="Allen-Vercoe E."/>
            <person name="Daigneault M."/>
            <person name="Young S.K."/>
            <person name="Zeng Q."/>
            <person name="Gargeya S."/>
            <person name="Fitzgerald M."/>
            <person name="Abouelleil A."/>
            <person name="Alvarado L."/>
            <person name="Chapman S.B."/>
            <person name="Gainer-Dewar J."/>
            <person name="Goldberg J."/>
            <person name="Griggs A."/>
            <person name="Gujja S."/>
            <person name="Hansen M."/>
            <person name="Howarth C."/>
            <person name="Imamovic A."/>
            <person name="Ireland A."/>
            <person name="Larimer J."/>
            <person name="McCowan C."/>
            <person name="Murphy C."/>
            <person name="Pearson M."/>
            <person name="Poon T.W."/>
            <person name="Priest M."/>
            <person name="Roberts A."/>
            <person name="Saif S."/>
            <person name="Shea T."/>
            <person name="Sykes S."/>
            <person name="Wortman J."/>
            <person name="Nusbaum C."/>
            <person name="Birren B."/>
        </authorList>
    </citation>
    <scope>NUCLEOTIDE SEQUENCE [LARGE SCALE GENOMIC DNA]</scope>
    <source>
        <strain evidence="1 2">CC14M</strain>
    </source>
</reference>
<organism evidence="1 2">
    <name type="scientific">Prevotella nigrescens CC14M</name>
    <dbReference type="NCBI Taxonomy" id="1073366"/>
    <lineage>
        <taxon>Bacteria</taxon>
        <taxon>Pseudomonadati</taxon>
        <taxon>Bacteroidota</taxon>
        <taxon>Bacteroidia</taxon>
        <taxon>Bacteroidales</taxon>
        <taxon>Prevotellaceae</taxon>
        <taxon>Prevotella</taxon>
    </lineage>
</organism>
<comment type="caution">
    <text evidence="1">The sequence shown here is derived from an EMBL/GenBank/DDBJ whole genome shotgun (WGS) entry which is preliminary data.</text>
</comment>
<name>V8CNZ0_9BACT</name>
<accession>V8CNZ0</accession>
<keyword evidence="2" id="KW-1185">Reference proteome</keyword>